<dbReference type="AlphaFoldDB" id="A0A4S8LN07"/>
<dbReference type="Proteomes" id="UP000297245">
    <property type="component" value="Unassembled WGS sequence"/>
</dbReference>
<evidence type="ECO:0000256" key="1">
    <source>
        <dbReference type="SAM" id="MobiDB-lite"/>
    </source>
</evidence>
<protein>
    <submittedName>
        <fullName evidence="2">Uncharacterized protein</fullName>
    </submittedName>
</protein>
<keyword evidence="3" id="KW-1185">Reference proteome</keyword>
<feature type="compositionally biased region" description="Polar residues" evidence="1">
    <location>
        <begin position="10"/>
        <end position="21"/>
    </location>
</feature>
<gene>
    <name evidence="2" type="ORF">K435DRAFT_864088</name>
</gene>
<proteinExistence type="predicted"/>
<name>A0A4S8LN07_DENBC</name>
<sequence length="102" mass="11199">MADSRRPRSLPNNSPSRTLSLDNADETDIYGNPDDSVLPTAVDGLPTVSSIPPTTSRTPRRRRTLPSIPPTLYPSRSLGQNRVWSHRAYVIGLVVSTELTSK</sequence>
<dbReference type="EMBL" id="ML179328">
    <property type="protein sequence ID" value="THU90647.1"/>
    <property type="molecule type" value="Genomic_DNA"/>
</dbReference>
<evidence type="ECO:0000313" key="2">
    <source>
        <dbReference type="EMBL" id="THU90647.1"/>
    </source>
</evidence>
<organism evidence="2 3">
    <name type="scientific">Dendrothele bispora (strain CBS 962.96)</name>
    <dbReference type="NCBI Taxonomy" id="1314807"/>
    <lineage>
        <taxon>Eukaryota</taxon>
        <taxon>Fungi</taxon>
        <taxon>Dikarya</taxon>
        <taxon>Basidiomycota</taxon>
        <taxon>Agaricomycotina</taxon>
        <taxon>Agaricomycetes</taxon>
        <taxon>Agaricomycetidae</taxon>
        <taxon>Agaricales</taxon>
        <taxon>Agaricales incertae sedis</taxon>
        <taxon>Dendrothele</taxon>
    </lineage>
</organism>
<feature type="region of interest" description="Disordered" evidence="1">
    <location>
        <begin position="1"/>
        <end position="77"/>
    </location>
</feature>
<evidence type="ECO:0000313" key="3">
    <source>
        <dbReference type="Proteomes" id="UP000297245"/>
    </source>
</evidence>
<reference evidence="2 3" key="1">
    <citation type="journal article" date="2019" name="Nat. Ecol. Evol.">
        <title>Megaphylogeny resolves global patterns of mushroom evolution.</title>
        <authorList>
            <person name="Varga T."/>
            <person name="Krizsan K."/>
            <person name="Foldi C."/>
            <person name="Dima B."/>
            <person name="Sanchez-Garcia M."/>
            <person name="Sanchez-Ramirez S."/>
            <person name="Szollosi G.J."/>
            <person name="Szarkandi J.G."/>
            <person name="Papp V."/>
            <person name="Albert L."/>
            <person name="Andreopoulos W."/>
            <person name="Angelini C."/>
            <person name="Antonin V."/>
            <person name="Barry K.W."/>
            <person name="Bougher N.L."/>
            <person name="Buchanan P."/>
            <person name="Buyck B."/>
            <person name="Bense V."/>
            <person name="Catcheside P."/>
            <person name="Chovatia M."/>
            <person name="Cooper J."/>
            <person name="Damon W."/>
            <person name="Desjardin D."/>
            <person name="Finy P."/>
            <person name="Geml J."/>
            <person name="Haridas S."/>
            <person name="Hughes K."/>
            <person name="Justo A."/>
            <person name="Karasinski D."/>
            <person name="Kautmanova I."/>
            <person name="Kiss B."/>
            <person name="Kocsube S."/>
            <person name="Kotiranta H."/>
            <person name="LaButti K.M."/>
            <person name="Lechner B.E."/>
            <person name="Liimatainen K."/>
            <person name="Lipzen A."/>
            <person name="Lukacs Z."/>
            <person name="Mihaltcheva S."/>
            <person name="Morgado L.N."/>
            <person name="Niskanen T."/>
            <person name="Noordeloos M.E."/>
            <person name="Ohm R.A."/>
            <person name="Ortiz-Santana B."/>
            <person name="Ovrebo C."/>
            <person name="Racz N."/>
            <person name="Riley R."/>
            <person name="Savchenko A."/>
            <person name="Shiryaev A."/>
            <person name="Soop K."/>
            <person name="Spirin V."/>
            <person name="Szebenyi C."/>
            <person name="Tomsovsky M."/>
            <person name="Tulloss R.E."/>
            <person name="Uehling J."/>
            <person name="Grigoriev I.V."/>
            <person name="Vagvolgyi C."/>
            <person name="Papp T."/>
            <person name="Martin F.M."/>
            <person name="Miettinen O."/>
            <person name="Hibbett D.S."/>
            <person name="Nagy L.G."/>
        </authorList>
    </citation>
    <scope>NUCLEOTIDE SEQUENCE [LARGE SCALE GENOMIC DNA]</scope>
    <source>
        <strain evidence="2 3">CBS 962.96</strain>
    </source>
</reference>
<accession>A0A4S8LN07</accession>